<reference evidence="3" key="1">
    <citation type="submission" date="2007-06" db="EMBL/GenBank/DDBJ databases">
        <title>Bracovirus Evolution: Comparative Genomics of Multiple Viral and Proviral Genomes.</title>
        <authorList>
            <person name="Desjardins C.A."/>
            <person name="Gundersen-Rindal D.E."/>
            <person name="Hostetler J.B."/>
            <person name="Tallon L.J."/>
            <person name="Utterback T.R."/>
            <person name="Fuester R.W."/>
            <person name="Schatz M.C."/>
            <person name="Pedroni M.J."/>
            <person name="Fadrosh D.W."/>
            <person name="Haas B.J."/>
            <person name="Toms B.S."/>
            <person name="Chen D."/>
            <person name="Nene V."/>
        </authorList>
    </citation>
    <scope>NUCLEOTIDE SEQUENCE</scope>
</reference>
<organism evidence="3">
    <name type="scientific">Glyptapanteles indiensis</name>
    <name type="common">Parasitoid wasp</name>
    <dbReference type="NCBI Taxonomy" id="92994"/>
    <lineage>
        <taxon>Eukaryota</taxon>
        <taxon>Metazoa</taxon>
        <taxon>Ecdysozoa</taxon>
        <taxon>Arthropoda</taxon>
        <taxon>Hexapoda</taxon>
        <taxon>Insecta</taxon>
        <taxon>Pterygota</taxon>
        <taxon>Neoptera</taxon>
        <taxon>Endopterygota</taxon>
        <taxon>Hymenoptera</taxon>
        <taxon>Apocrita</taxon>
        <taxon>Ichneumonoidea</taxon>
        <taxon>Braconidae</taxon>
        <taxon>Microgastrinae</taxon>
        <taxon>Glyptapanteles</taxon>
    </lineage>
</organism>
<dbReference type="SUPFAM" id="SSF52799">
    <property type="entry name" value="(Phosphotyrosine protein) phosphatases II"/>
    <property type="match status" value="1"/>
</dbReference>
<evidence type="ECO:0000259" key="2">
    <source>
        <dbReference type="PROSITE" id="PS50056"/>
    </source>
</evidence>
<sequence length="313" mass="36546">MDRHCVASVTARDFLKNARKPDYFKLIQKEYYSIVARRIDKPISNFVKPENQAKNRYLDIPCWDHSRVVLDVKTGGSDYIHANWIDGFEKPKKFIATQGPMANTTADFWKLVWQQCCYVIVMLTNAKVQSEEKCHQYWSPTKNGSLVVDEYCIKTLSVTARTNYIRTIIQITDKSLKESRKLTHFQYINWFEYNTPSDLSRFVHFMTTIDRVRQAYMELFFEPNEAFPCPVVVHCSAGVGRTGTFCAVDICLNQVVKTLNLCIPEVVFNIREQRCSGVMSYRQYSFIYQVLEYFLSAQKNVDRPFTNECLHGF</sequence>
<evidence type="ECO:0000313" key="3">
    <source>
        <dbReference type="EMBL" id="ACE75314.1"/>
    </source>
</evidence>
<feature type="domain" description="Tyrosine-protein phosphatase" evidence="1">
    <location>
        <begin position="27"/>
        <end position="294"/>
    </location>
</feature>
<evidence type="ECO:0000259" key="1">
    <source>
        <dbReference type="PROSITE" id="PS50055"/>
    </source>
</evidence>
<feature type="domain" description="Tyrosine specific protein phosphatases" evidence="2">
    <location>
        <begin position="203"/>
        <end position="285"/>
    </location>
</feature>
<dbReference type="InterPro" id="IPR000387">
    <property type="entry name" value="Tyr_Pase_dom"/>
</dbReference>
<dbReference type="GO" id="GO:0004725">
    <property type="term" value="F:protein tyrosine phosphatase activity"/>
    <property type="evidence" value="ECO:0007669"/>
    <property type="project" value="InterPro"/>
</dbReference>
<protein>
    <submittedName>
        <fullName evidence="3">Protein tyrosine phosphatase</fullName>
    </submittedName>
</protein>
<dbReference type="EMBL" id="EF710652">
    <property type="protein sequence ID" value="ACE75314.1"/>
    <property type="molecule type" value="Genomic_DNA"/>
</dbReference>
<dbReference type="Pfam" id="PF00102">
    <property type="entry name" value="Y_phosphatase"/>
    <property type="match status" value="1"/>
</dbReference>
<dbReference type="PROSITE" id="PS00383">
    <property type="entry name" value="TYR_PHOSPHATASE_1"/>
    <property type="match status" value="1"/>
</dbReference>
<dbReference type="InterPro" id="IPR003595">
    <property type="entry name" value="Tyr_Pase_cat"/>
</dbReference>
<dbReference type="InterPro" id="IPR029021">
    <property type="entry name" value="Prot-tyrosine_phosphatase-like"/>
</dbReference>
<name>B7S8T9_GLYIN</name>
<proteinExistence type="predicted"/>
<dbReference type="GO" id="GO:0009653">
    <property type="term" value="P:anatomical structure morphogenesis"/>
    <property type="evidence" value="ECO:0007669"/>
    <property type="project" value="UniProtKB-ARBA"/>
</dbReference>
<dbReference type="InterPro" id="IPR050348">
    <property type="entry name" value="Protein-Tyr_Phosphatase"/>
</dbReference>
<gene>
    <name evidence="3" type="ORF">GIP_L3_0170</name>
</gene>
<dbReference type="PANTHER" id="PTHR19134">
    <property type="entry name" value="RECEPTOR-TYPE TYROSINE-PROTEIN PHOSPHATASE"/>
    <property type="match status" value="1"/>
</dbReference>
<dbReference type="GO" id="GO:0048666">
    <property type="term" value="P:neuron development"/>
    <property type="evidence" value="ECO:0007669"/>
    <property type="project" value="UniProtKB-ARBA"/>
</dbReference>
<dbReference type="InterPro" id="IPR000242">
    <property type="entry name" value="PTP_cat"/>
</dbReference>
<dbReference type="PROSITE" id="PS50055">
    <property type="entry name" value="TYR_PHOSPHATASE_PTP"/>
    <property type="match status" value="1"/>
</dbReference>
<dbReference type="PRINTS" id="PR00700">
    <property type="entry name" value="PRTYPHPHTASE"/>
</dbReference>
<accession>B7S8T9</accession>
<dbReference type="Gene3D" id="3.90.190.10">
    <property type="entry name" value="Protein tyrosine phosphatase superfamily"/>
    <property type="match status" value="1"/>
</dbReference>
<dbReference type="PROSITE" id="PS50056">
    <property type="entry name" value="TYR_PHOSPHATASE_2"/>
    <property type="match status" value="1"/>
</dbReference>
<dbReference type="SMART" id="SM00404">
    <property type="entry name" value="PTPc_motif"/>
    <property type="match status" value="1"/>
</dbReference>
<dbReference type="InterPro" id="IPR016130">
    <property type="entry name" value="Tyr_Pase_AS"/>
</dbReference>
<dbReference type="PANTHER" id="PTHR19134:SF449">
    <property type="entry name" value="TYROSINE-PROTEIN PHOSPHATASE 1"/>
    <property type="match status" value="1"/>
</dbReference>
<dbReference type="AlphaFoldDB" id="B7S8T9"/>
<dbReference type="SMART" id="SM00194">
    <property type="entry name" value="PTPc"/>
    <property type="match status" value="1"/>
</dbReference>